<keyword evidence="3" id="KW-1185">Reference proteome</keyword>
<dbReference type="RefSeq" id="WP_025298772.1">
    <property type="nucleotide sequence ID" value="NZ_CP007035.1"/>
</dbReference>
<evidence type="ECO:0000256" key="1">
    <source>
        <dbReference type="SAM" id="Phobius"/>
    </source>
</evidence>
<accession>W0F6J9</accession>
<keyword evidence="1" id="KW-0472">Membrane</keyword>
<organism evidence="2 3">
    <name type="scientific">Niabella soli DSM 19437</name>
    <dbReference type="NCBI Taxonomy" id="929713"/>
    <lineage>
        <taxon>Bacteria</taxon>
        <taxon>Pseudomonadati</taxon>
        <taxon>Bacteroidota</taxon>
        <taxon>Chitinophagia</taxon>
        <taxon>Chitinophagales</taxon>
        <taxon>Chitinophagaceae</taxon>
        <taxon>Niabella</taxon>
    </lineage>
</organism>
<dbReference type="eggNOG" id="ENOG502ZMN2">
    <property type="taxonomic scope" value="Bacteria"/>
</dbReference>
<dbReference type="OrthoDB" id="1252747at2"/>
<evidence type="ECO:0000313" key="3">
    <source>
        <dbReference type="Proteomes" id="UP000003586"/>
    </source>
</evidence>
<reference evidence="2 3" key="1">
    <citation type="submission" date="2013-12" db="EMBL/GenBank/DDBJ databases">
        <authorList>
            <consortium name="DOE Joint Genome Institute"/>
            <person name="Eisen J."/>
            <person name="Huntemann M."/>
            <person name="Han J."/>
            <person name="Chen A."/>
            <person name="Kyrpides N."/>
            <person name="Mavromatis K."/>
            <person name="Markowitz V."/>
            <person name="Palaniappan K."/>
            <person name="Ivanova N."/>
            <person name="Schaumberg A."/>
            <person name="Pati A."/>
            <person name="Liolios K."/>
            <person name="Nordberg H.P."/>
            <person name="Cantor M.N."/>
            <person name="Hua S.X."/>
            <person name="Woyke T."/>
        </authorList>
    </citation>
    <scope>NUCLEOTIDE SEQUENCE [LARGE SCALE GENOMIC DNA]</scope>
    <source>
        <strain evidence="3">DSM 19437</strain>
    </source>
</reference>
<feature type="transmembrane region" description="Helical" evidence="1">
    <location>
        <begin position="188"/>
        <end position="204"/>
    </location>
</feature>
<keyword evidence="1" id="KW-0812">Transmembrane</keyword>
<feature type="transmembrane region" description="Helical" evidence="1">
    <location>
        <begin position="299"/>
        <end position="317"/>
    </location>
</feature>
<dbReference type="AlphaFoldDB" id="W0F6J9"/>
<gene>
    <name evidence="2" type="ORF">NIASO_07595</name>
</gene>
<name>W0F6J9_9BACT</name>
<proteinExistence type="predicted"/>
<evidence type="ECO:0000313" key="2">
    <source>
        <dbReference type="EMBL" id="AHF17443.1"/>
    </source>
</evidence>
<feature type="transmembrane region" description="Helical" evidence="1">
    <location>
        <begin position="268"/>
        <end position="287"/>
    </location>
</feature>
<feature type="transmembrane region" description="Helical" evidence="1">
    <location>
        <begin position="134"/>
        <end position="155"/>
    </location>
</feature>
<feature type="transmembrane region" description="Helical" evidence="1">
    <location>
        <begin position="167"/>
        <end position="182"/>
    </location>
</feature>
<protein>
    <submittedName>
        <fullName evidence="2">Uncharacterized protein</fullName>
    </submittedName>
</protein>
<dbReference type="KEGG" id="nso:NIASO_07595"/>
<feature type="transmembrane region" description="Helical" evidence="1">
    <location>
        <begin position="61"/>
        <end position="80"/>
    </location>
</feature>
<dbReference type="Proteomes" id="UP000003586">
    <property type="component" value="Chromosome"/>
</dbReference>
<feature type="transmembrane region" description="Helical" evidence="1">
    <location>
        <begin position="107"/>
        <end position="128"/>
    </location>
</feature>
<sequence>MNRNIRRIILLIILSGLFLSVNTFVEWLYHLRFIHRVLPHYPEAQFKDYYEGEYNVGFDRAFVNFGLALLSLILIGILRTQENFEKWKRQCKVIPKYLLVRTFYSRLLLYIFLMVPVIVFIVVIGDAIDSSNDIIMYGMMFFLINSMALFPYLALKDLAAVFKFKDVILFNVGMAVVLFICIKLGVKSYAAAAIAGPVAGLPFVRKMHTNFDQLAEFFDMKNKNLSEAMSSEPFELYQQSSSTSMPHTVSDIPDELVYLVPERRSRQLLMPVGAALAIFSFFLYQYLSSGTIKFGVELLFAGLPWALLLYCFIKIIINRNKTTLLRANDKEITVIKIDYRAFNLLKVAFRLYINPAYKTFGYADIEKISVVDNRVTGPVVTFHMNQQTEWGLLFYYDDNITPGVLCEQLNLKRSAYFRKKINFWE</sequence>
<keyword evidence="1" id="KW-1133">Transmembrane helix</keyword>
<dbReference type="EMBL" id="CP007035">
    <property type="protein sequence ID" value="AHF17443.1"/>
    <property type="molecule type" value="Genomic_DNA"/>
</dbReference>
<dbReference type="HOGENOM" id="CLU_645330_0_0_10"/>